<keyword evidence="6" id="KW-1185">Reference proteome</keyword>
<dbReference type="InterPro" id="IPR035587">
    <property type="entry name" value="DUS-like_FMN-bd"/>
</dbReference>
<evidence type="ECO:0000256" key="3">
    <source>
        <dbReference type="SAM" id="SignalP"/>
    </source>
</evidence>
<dbReference type="PANTHER" id="PTHR11082:SF5">
    <property type="entry name" value="TRNA-DIHYDROURIDINE(16_17) SYNTHASE [NAD(P)(+)]-LIKE"/>
    <property type="match status" value="1"/>
</dbReference>
<feature type="domain" description="DUS-like FMN-binding" evidence="4">
    <location>
        <begin position="143"/>
        <end position="218"/>
    </location>
</feature>
<comment type="caution">
    <text evidence="5">The sequence shown here is derived from an EMBL/GenBank/DDBJ whole genome shotgun (WGS) entry which is preliminary data.</text>
</comment>
<evidence type="ECO:0000256" key="1">
    <source>
        <dbReference type="ARBA" id="ARBA00022857"/>
    </source>
</evidence>
<gene>
    <name evidence="5" type="ORF">EG68_09923</name>
</gene>
<sequence>MLTFLLSIRIIFLLYYGQYSAVKFCREVVSSVISCLSSTVRYMFHFYPLFLRSQSGCEEVESPGNLQNPHIFRRGANCFICEDVRGRGCLIAGRPWTHSRNERAFNRFSRLESDQTRQGFSPADLKVNLTGLEVNYANNCSRAELHIPVIANGNIQYFADVTRCLSETNVNAVMSAEGHLHNPAIFVGSQPSVYSICLEYLECAKTYPTSISIVRGHVFKLSHHALNEHPSFRQLIGLAQDTDELSEVIRQMQKTCSECSTNRDINLPYPHWICQPYERPKSEHSLAADRQFGADPENISELSCTPKDPLSCKLILQEERRSRRDAKQKAKAAKRVAARSKNSLCNRCQSNLRGAQCPSMACRSCCWTLDPKRVSQCAG</sequence>
<evidence type="ECO:0000313" key="5">
    <source>
        <dbReference type="EMBL" id="KAF7245097.1"/>
    </source>
</evidence>
<keyword evidence="3" id="KW-0732">Signal</keyword>
<dbReference type="Gene3D" id="3.20.20.70">
    <property type="entry name" value="Aldolase class I"/>
    <property type="match status" value="1"/>
</dbReference>
<dbReference type="Proteomes" id="UP000822476">
    <property type="component" value="Unassembled WGS sequence"/>
</dbReference>
<protein>
    <recommendedName>
        <fullName evidence="4">DUS-like FMN-binding domain-containing protein</fullName>
    </recommendedName>
</protein>
<dbReference type="PANTHER" id="PTHR11082">
    <property type="entry name" value="TRNA-DIHYDROURIDINE SYNTHASE"/>
    <property type="match status" value="1"/>
</dbReference>
<dbReference type="InterPro" id="IPR013785">
    <property type="entry name" value="Aldolase_TIM"/>
</dbReference>
<keyword evidence="1" id="KW-0521">NADP</keyword>
<proteinExistence type="predicted"/>
<reference evidence="5" key="1">
    <citation type="submission" date="2019-07" db="EMBL/GenBank/DDBJ databases">
        <title>Annotation for the trematode Paragonimus miyazaki's.</title>
        <authorList>
            <person name="Choi Y.-J."/>
        </authorList>
    </citation>
    <scope>NUCLEOTIDE SEQUENCE</scope>
    <source>
        <strain evidence="5">Japan</strain>
    </source>
</reference>
<dbReference type="GO" id="GO:0017150">
    <property type="term" value="F:tRNA dihydrouridine synthase activity"/>
    <property type="evidence" value="ECO:0007669"/>
    <property type="project" value="TreeGrafter"/>
</dbReference>
<dbReference type="Pfam" id="PF01207">
    <property type="entry name" value="Dus"/>
    <property type="match status" value="1"/>
</dbReference>
<dbReference type="EMBL" id="JTDE01006179">
    <property type="protein sequence ID" value="KAF7245097.1"/>
    <property type="molecule type" value="Genomic_DNA"/>
</dbReference>
<evidence type="ECO:0000259" key="4">
    <source>
        <dbReference type="Pfam" id="PF01207"/>
    </source>
</evidence>
<organism evidence="5 6">
    <name type="scientific">Paragonimus skrjabini miyazakii</name>
    <dbReference type="NCBI Taxonomy" id="59628"/>
    <lineage>
        <taxon>Eukaryota</taxon>
        <taxon>Metazoa</taxon>
        <taxon>Spiralia</taxon>
        <taxon>Lophotrochozoa</taxon>
        <taxon>Platyhelminthes</taxon>
        <taxon>Trematoda</taxon>
        <taxon>Digenea</taxon>
        <taxon>Plagiorchiida</taxon>
        <taxon>Troglotremata</taxon>
        <taxon>Troglotrematidae</taxon>
        <taxon>Paragonimus</taxon>
    </lineage>
</organism>
<dbReference type="SUPFAM" id="SSF51395">
    <property type="entry name" value="FMN-linked oxidoreductases"/>
    <property type="match status" value="1"/>
</dbReference>
<feature type="chain" id="PRO_5035729049" description="DUS-like FMN-binding domain-containing protein" evidence="3">
    <location>
        <begin position="22"/>
        <end position="379"/>
    </location>
</feature>
<name>A0A8S9YLS9_9TREM</name>
<evidence type="ECO:0000313" key="6">
    <source>
        <dbReference type="Proteomes" id="UP000822476"/>
    </source>
</evidence>
<feature type="signal peptide" evidence="3">
    <location>
        <begin position="1"/>
        <end position="21"/>
    </location>
</feature>
<evidence type="ECO:0000256" key="2">
    <source>
        <dbReference type="ARBA" id="ARBA00023027"/>
    </source>
</evidence>
<accession>A0A8S9YLS9</accession>
<dbReference type="AlphaFoldDB" id="A0A8S9YLS9"/>
<dbReference type="OrthoDB" id="272303at2759"/>
<keyword evidence="2" id="KW-0520">NAD</keyword>